<dbReference type="AlphaFoldDB" id="A0A6P8B8L7"/>
<reference evidence="3" key="3">
    <citation type="submission" date="2025-08" db="UniProtKB">
        <authorList>
            <consortium name="RefSeq"/>
        </authorList>
    </citation>
    <scope>IDENTIFICATION</scope>
    <source>
        <strain evidence="3">NI907</strain>
    </source>
</reference>
<dbReference type="RefSeq" id="XP_030983349.1">
    <property type="nucleotide sequence ID" value="XM_031123145.1"/>
</dbReference>
<reference evidence="3" key="1">
    <citation type="journal article" date="2019" name="Mol. Biol. Evol.">
        <title>Blast fungal genomes show frequent chromosomal changes, gene gains and losses, and effector gene turnover.</title>
        <authorList>
            <person name="Gomez Luciano L.B."/>
            <person name="Jason Tsai I."/>
            <person name="Chuma I."/>
            <person name="Tosa Y."/>
            <person name="Chen Y.H."/>
            <person name="Li J.Y."/>
            <person name="Li M.Y."/>
            <person name="Jade Lu M.Y."/>
            <person name="Nakayashiki H."/>
            <person name="Li W.H."/>
        </authorList>
    </citation>
    <scope>NUCLEOTIDE SEQUENCE</scope>
    <source>
        <strain evidence="3">NI907</strain>
    </source>
</reference>
<feature type="region of interest" description="Disordered" evidence="1">
    <location>
        <begin position="63"/>
        <end position="95"/>
    </location>
</feature>
<protein>
    <submittedName>
        <fullName evidence="3">Uncharacterized protein</fullName>
    </submittedName>
</protein>
<proteinExistence type="predicted"/>
<gene>
    <name evidence="3" type="ORF">PgNI_03091</name>
</gene>
<evidence type="ECO:0000256" key="1">
    <source>
        <dbReference type="SAM" id="MobiDB-lite"/>
    </source>
</evidence>
<keyword evidence="2" id="KW-1185">Reference proteome</keyword>
<dbReference type="KEGG" id="pgri:PgNI_03091"/>
<dbReference type="GeneID" id="41958056"/>
<reference evidence="3" key="2">
    <citation type="submission" date="2019-10" db="EMBL/GenBank/DDBJ databases">
        <authorList>
            <consortium name="NCBI Genome Project"/>
        </authorList>
    </citation>
    <scope>NUCLEOTIDE SEQUENCE</scope>
    <source>
        <strain evidence="3">NI907</strain>
    </source>
</reference>
<accession>A0A6P8B8L7</accession>
<dbReference type="Proteomes" id="UP000515153">
    <property type="component" value="Unplaced"/>
</dbReference>
<evidence type="ECO:0000313" key="3">
    <source>
        <dbReference type="RefSeq" id="XP_030983349.1"/>
    </source>
</evidence>
<evidence type="ECO:0000313" key="2">
    <source>
        <dbReference type="Proteomes" id="UP000515153"/>
    </source>
</evidence>
<organism evidence="2 3">
    <name type="scientific">Pyricularia grisea</name>
    <name type="common">Crabgrass-specific blast fungus</name>
    <name type="synonym">Magnaporthe grisea</name>
    <dbReference type="NCBI Taxonomy" id="148305"/>
    <lineage>
        <taxon>Eukaryota</taxon>
        <taxon>Fungi</taxon>
        <taxon>Dikarya</taxon>
        <taxon>Ascomycota</taxon>
        <taxon>Pezizomycotina</taxon>
        <taxon>Sordariomycetes</taxon>
        <taxon>Sordariomycetidae</taxon>
        <taxon>Magnaporthales</taxon>
        <taxon>Pyriculariaceae</taxon>
        <taxon>Pyricularia</taxon>
    </lineage>
</organism>
<name>A0A6P8B8L7_PYRGI</name>
<sequence>MLSSPEAPGRDRLARTHGLALRGGVSIHSIPHRGCLSANIEFGKSMSALAGYCFDIRYPLLQTTSPPRGEHPEKLGESLAGVQSGTHKRQADSLD</sequence>